<gene>
    <name evidence="1" type="ORF">HNQ50_002896</name>
</gene>
<sequence>MAEYCMFKGKLKLGVPFLTGYKGNPHYAIVVENGADEFVVLTNVKSDSTFPGAGAAGYHVLYTLETDFRHPMTTALTTLAPGLYRSGFPTLDYVHDHQLLDLSGMRPILLDTDTQTNDINGLLDTMLQLNRDGPGLDYLYHGSSGTDPRKGWQPVKDVTVYGFGFLFEPEQNGLHETHMNQGNPVVPHNQHMPDHSRENGVNQDGAVMVEVDGQFQALFVAFQTQLIPTDARGYPTPDAHRILPGKV</sequence>
<dbReference type="AlphaFoldDB" id="A0A840RF55"/>
<dbReference type="RefSeq" id="WP_184101833.1">
    <property type="nucleotide sequence ID" value="NZ_JACHHN010000005.1"/>
</dbReference>
<proteinExistence type="predicted"/>
<dbReference type="InterPro" id="IPR019268">
    <property type="entry name" value="DUF2278"/>
</dbReference>
<name>A0A840RF55_9NEIS</name>
<comment type="caution">
    <text evidence="1">The sequence shown here is derived from an EMBL/GenBank/DDBJ whole genome shotgun (WGS) entry which is preliminary data.</text>
</comment>
<protein>
    <submittedName>
        <fullName evidence="1">Uncharacterized protein YukJ</fullName>
    </submittedName>
</protein>
<accession>A0A840RF55</accession>
<dbReference type="Proteomes" id="UP000543030">
    <property type="component" value="Unassembled WGS sequence"/>
</dbReference>
<organism evidence="1 2">
    <name type="scientific">Silvimonas terrae</name>
    <dbReference type="NCBI Taxonomy" id="300266"/>
    <lineage>
        <taxon>Bacteria</taxon>
        <taxon>Pseudomonadati</taxon>
        <taxon>Pseudomonadota</taxon>
        <taxon>Betaproteobacteria</taxon>
        <taxon>Neisseriales</taxon>
        <taxon>Chitinibacteraceae</taxon>
        <taxon>Silvimonas</taxon>
    </lineage>
</organism>
<reference evidence="1 2" key="1">
    <citation type="submission" date="2020-08" db="EMBL/GenBank/DDBJ databases">
        <title>Genomic Encyclopedia of Type Strains, Phase IV (KMG-IV): sequencing the most valuable type-strain genomes for metagenomic binning, comparative biology and taxonomic classification.</title>
        <authorList>
            <person name="Goeker M."/>
        </authorList>
    </citation>
    <scope>NUCLEOTIDE SEQUENCE [LARGE SCALE GENOMIC DNA]</scope>
    <source>
        <strain evidence="1 2">DSM 18233</strain>
    </source>
</reference>
<evidence type="ECO:0000313" key="2">
    <source>
        <dbReference type="Proteomes" id="UP000543030"/>
    </source>
</evidence>
<dbReference type="EMBL" id="JACHHN010000005">
    <property type="protein sequence ID" value="MBB5192159.1"/>
    <property type="molecule type" value="Genomic_DNA"/>
</dbReference>
<evidence type="ECO:0000313" key="1">
    <source>
        <dbReference type="EMBL" id="MBB5192159.1"/>
    </source>
</evidence>
<keyword evidence="2" id="KW-1185">Reference proteome</keyword>
<dbReference type="Pfam" id="PF10042">
    <property type="entry name" value="DUF2278"/>
    <property type="match status" value="1"/>
</dbReference>